<dbReference type="InterPro" id="IPR054608">
    <property type="entry name" value="SYY-like_C"/>
</dbReference>
<dbReference type="PANTHER" id="PTHR11766">
    <property type="entry name" value="TYROSYL-TRNA SYNTHETASE"/>
    <property type="match status" value="1"/>
</dbReference>
<evidence type="ECO:0000256" key="1">
    <source>
        <dbReference type="ARBA" id="ARBA00004496"/>
    </source>
</evidence>
<sequence>MSEPSAPISELAWRELLFQHTEGLPAAFAAGQVTGYCGFDPTASSLHVGNLVPVMGLVHLQRAGHRPIALVGGGTGMIGDPSGRSSERTLQSLETIAENAEAIRLQLAKFLDFEGPNAAKLVNNADWLTKLSLLDFLRDTGKHFSINYMLAKDSVKSRLESGLSFTEFSYMLLQAHDFLELHQREGVTLQIGGSDQWGNITAGLELIRRTTNGDANALTFPLITNADGSKFGKSTGGGSVWLDPARTSPYKFYQFWIGADDRDVSRYLRFFTLLDRATIEALDQSVRATPEKREAQRALATEVTTRVHGAEAARVAQEVSALLFEKADPQGLSDAALEALRLEIPFATYAAPADGGPANGPALSEGIDVYECLTALGIAASRGAAKRLLEQGGVSINGTKLSAADRLIGEDRLLRGRHLLLKKGAREFGLVQVP</sequence>
<dbReference type="EC" id="6.1.1.1" evidence="11"/>
<evidence type="ECO:0000259" key="13">
    <source>
        <dbReference type="Pfam" id="PF22421"/>
    </source>
</evidence>
<dbReference type="KEGG" id="ggr:HKW67_11735"/>
<evidence type="ECO:0000256" key="3">
    <source>
        <dbReference type="ARBA" id="ARBA00022598"/>
    </source>
</evidence>
<evidence type="ECO:0000256" key="6">
    <source>
        <dbReference type="ARBA" id="ARBA00022884"/>
    </source>
</evidence>
<dbReference type="CDD" id="cd00805">
    <property type="entry name" value="TyrRS_core"/>
    <property type="match status" value="1"/>
</dbReference>
<protein>
    <recommendedName>
        <fullName evidence="11">Tyrosine--tRNA ligase</fullName>
        <ecNumber evidence="11">6.1.1.1</ecNumber>
    </recommendedName>
    <alternativeName>
        <fullName evidence="11">Tyrosyl-tRNA synthetase</fullName>
        <shortName evidence="11">TyrRS</shortName>
    </alternativeName>
</protein>
<dbReference type="EMBL" id="CP053085">
    <property type="protein sequence ID" value="QJR36128.1"/>
    <property type="molecule type" value="Genomic_DNA"/>
</dbReference>
<reference evidence="14 15" key="1">
    <citation type="submission" date="2020-05" db="EMBL/GenBank/DDBJ databases">
        <title>Complete genome sequence of Gemmatimonas greenlandica TET16.</title>
        <authorList>
            <person name="Zeng Y."/>
        </authorList>
    </citation>
    <scope>NUCLEOTIDE SEQUENCE [LARGE SCALE GENOMIC DNA]</scope>
    <source>
        <strain evidence="14 15">TET16</strain>
    </source>
</reference>
<evidence type="ECO:0000313" key="14">
    <source>
        <dbReference type="EMBL" id="QJR36128.1"/>
    </source>
</evidence>
<keyword evidence="8 11" id="KW-0030">Aminoacyl-tRNA synthetase</keyword>
<dbReference type="AlphaFoldDB" id="A0A6M4IQ60"/>
<dbReference type="Proteomes" id="UP000500938">
    <property type="component" value="Chromosome"/>
</dbReference>
<dbReference type="Gene3D" id="3.10.290.10">
    <property type="entry name" value="RNA-binding S4 domain"/>
    <property type="match status" value="1"/>
</dbReference>
<dbReference type="SUPFAM" id="SSF55174">
    <property type="entry name" value="Alpha-L RNA-binding motif"/>
    <property type="match status" value="1"/>
</dbReference>
<dbReference type="GO" id="GO:0005829">
    <property type="term" value="C:cytosol"/>
    <property type="evidence" value="ECO:0007669"/>
    <property type="project" value="TreeGrafter"/>
</dbReference>
<accession>A0A6M4IQ60</accession>
<comment type="subcellular location">
    <subcellularLocation>
        <location evidence="1 11">Cytoplasm</location>
    </subcellularLocation>
</comment>
<evidence type="ECO:0000256" key="10">
    <source>
        <dbReference type="ARBA" id="ARBA00060965"/>
    </source>
</evidence>
<evidence type="ECO:0000313" key="15">
    <source>
        <dbReference type="Proteomes" id="UP000500938"/>
    </source>
</evidence>
<feature type="short sequence motif" description="'KMSKS' region" evidence="11">
    <location>
        <begin position="230"/>
        <end position="234"/>
    </location>
</feature>
<dbReference type="InterPro" id="IPR024088">
    <property type="entry name" value="Tyr-tRNA-ligase_bac-type"/>
</dbReference>
<feature type="binding site" evidence="11">
    <location>
        <position position="174"/>
    </location>
    <ligand>
        <name>L-tyrosine</name>
        <dbReference type="ChEBI" id="CHEBI:58315"/>
    </ligand>
</feature>
<dbReference type="FunFam" id="3.40.50.620:FF:000008">
    <property type="entry name" value="Tyrosine--tRNA ligase"/>
    <property type="match status" value="1"/>
</dbReference>
<dbReference type="FunFam" id="1.10.240.10:FF:000001">
    <property type="entry name" value="Tyrosine--tRNA ligase"/>
    <property type="match status" value="1"/>
</dbReference>
<dbReference type="GO" id="GO:0042803">
    <property type="term" value="F:protein homodimerization activity"/>
    <property type="evidence" value="ECO:0007669"/>
    <property type="project" value="UniProtKB-ARBA"/>
</dbReference>
<dbReference type="GO" id="GO:0004831">
    <property type="term" value="F:tyrosine-tRNA ligase activity"/>
    <property type="evidence" value="ECO:0007669"/>
    <property type="project" value="UniProtKB-UniRule"/>
</dbReference>
<dbReference type="GO" id="GO:0006437">
    <property type="term" value="P:tyrosyl-tRNA aminoacylation"/>
    <property type="evidence" value="ECO:0007669"/>
    <property type="project" value="UniProtKB-UniRule"/>
</dbReference>
<keyword evidence="5 11" id="KW-0067">ATP-binding</keyword>
<evidence type="ECO:0000256" key="11">
    <source>
        <dbReference type="HAMAP-Rule" id="MF_02006"/>
    </source>
</evidence>
<dbReference type="InterPro" id="IPR014729">
    <property type="entry name" value="Rossmann-like_a/b/a_fold"/>
</dbReference>
<dbReference type="SUPFAM" id="SSF52374">
    <property type="entry name" value="Nucleotidylyl transferase"/>
    <property type="match status" value="1"/>
</dbReference>
<keyword evidence="4 11" id="KW-0547">Nucleotide-binding</keyword>
<dbReference type="Pfam" id="PF00579">
    <property type="entry name" value="tRNA-synt_1b"/>
    <property type="match status" value="1"/>
</dbReference>
<feature type="binding site" evidence="11">
    <location>
        <position position="233"/>
    </location>
    <ligand>
        <name>ATP</name>
        <dbReference type="ChEBI" id="CHEBI:30616"/>
    </ligand>
</feature>
<feature type="domain" description="Tyrosine--tRNA ligase SYY-like C-terminal" evidence="13">
    <location>
        <begin position="365"/>
        <end position="431"/>
    </location>
</feature>
<keyword evidence="15" id="KW-1185">Reference proteome</keyword>
<dbReference type="InterPro" id="IPR002307">
    <property type="entry name" value="Tyr-tRNA-ligase"/>
</dbReference>
<keyword evidence="7 11" id="KW-0648">Protein biosynthesis</keyword>
<dbReference type="HAMAP" id="MF_02006">
    <property type="entry name" value="Tyr_tRNA_synth_type1"/>
    <property type="match status" value="1"/>
</dbReference>
<name>A0A6M4IQ60_9BACT</name>
<evidence type="ECO:0000256" key="4">
    <source>
        <dbReference type="ARBA" id="ARBA00022741"/>
    </source>
</evidence>
<dbReference type="PRINTS" id="PR01040">
    <property type="entry name" value="TRNASYNTHTYR"/>
</dbReference>
<evidence type="ECO:0000256" key="12">
    <source>
        <dbReference type="PROSITE-ProRule" id="PRU00182"/>
    </source>
</evidence>
<dbReference type="InterPro" id="IPR002305">
    <property type="entry name" value="aa-tRNA-synth_Ic"/>
</dbReference>
<dbReference type="GO" id="GO:0003723">
    <property type="term" value="F:RNA binding"/>
    <property type="evidence" value="ECO:0007669"/>
    <property type="project" value="UniProtKB-KW"/>
</dbReference>
<comment type="catalytic activity">
    <reaction evidence="9 11">
        <text>tRNA(Tyr) + L-tyrosine + ATP = L-tyrosyl-tRNA(Tyr) + AMP + diphosphate + H(+)</text>
        <dbReference type="Rhea" id="RHEA:10220"/>
        <dbReference type="Rhea" id="RHEA-COMP:9706"/>
        <dbReference type="Rhea" id="RHEA-COMP:9707"/>
        <dbReference type="ChEBI" id="CHEBI:15378"/>
        <dbReference type="ChEBI" id="CHEBI:30616"/>
        <dbReference type="ChEBI" id="CHEBI:33019"/>
        <dbReference type="ChEBI" id="CHEBI:58315"/>
        <dbReference type="ChEBI" id="CHEBI:78442"/>
        <dbReference type="ChEBI" id="CHEBI:78536"/>
        <dbReference type="ChEBI" id="CHEBI:456215"/>
        <dbReference type="EC" id="6.1.1.1"/>
    </reaction>
</comment>
<evidence type="ECO:0000256" key="2">
    <source>
        <dbReference type="ARBA" id="ARBA00022490"/>
    </source>
</evidence>
<comment type="function">
    <text evidence="11">Catalyzes the attachment of tyrosine to tRNA(Tyr) in a two-step reaction: tyrosine is first activated by ATP to form Tyr-AMP and then transferred to the acceptor end of tRNA(Tyr).</text>
</comment>
<proteinExistence type="inferred from homology"/>
<keyword evidence="2 11" id="KW-0963">Cytoplasm</keyword>
<feature type="short sequence motif" description="'HIGH' region" evidence="11">
    <location>
        <begin position="41"/>
        <end position="50"/>
    </location>
</feature>
<feature type="binding site" evidence="11">
    <location>
        <position position="36"/>
    </location>
    <ligand>
        <name>L-tyrosine</name>
        <dbReference type="ChEBI" id="CHEBI:58315"/>
    </ligand>
</feature>
<dbReference type="InterPro" id="IPR036986">
    <property type="entry name" value="S4_RNA-bd_sf"/>
</dbReference>
<dbReference type="InterPro" id="IPR024107">
    <property type="entry name" value="Tyr-tRNA-ligase_bac_1"/>
</dbReference>
<feature type="binding site" evidence="11">
    <location>
        <position position="170"/>
    </location>
    <ligand>
        <name>L-tyrosine</name>
        <dbReference type="ChEBI" id="CHEBI:58315"/>
    </ligand>
</feature>
<evidence type="ECO:0000256" key="8">
    <source>
        <dbReference type="ARBA" id="ARBA00023146"/>
    </source>
</evidence>
<comment type="subunit">
    <text evidence="11">Homodimer.</text>
</comment>
<dbReference type="NCBIfam" id="TIGR00234">
    <property type="entry name" value="tyrS"/>
    <property type="match status" value="1"/>
</dbReference>
<dbReference type="CDD" id="cd00165">
    <property type="entry name" value="S4"/>
    <property type="match status" value="1"/>
</dbReference>
<evidence type="ECO:0000256" key="7">
    <source>
        <dbReference type="ARBA" id="ARBA00022917"/>
    </source>
</evidence>
<keyword evidence="6 12" id="KW-0694">RNA-binding</keyword>
<dbReference type="Gene3D" id="3.40.50.620">
    <property type="entry name" value="HUPs"/>
    <property type="match status" value="1"/>
</dbReference>
<dbReference type="PANTHER" id="PTHR11766:SF0">
    <property type="entry name" value="TYROSINE--TRNA LIGASE, MITOCHONDRIAL"/>
    <property type="match status" value="1"/>
</dbReference>
<gene>
    <name evidence="11" type="primary">tyrS</name>
    <name evidence="14" type="ORF">HKW67_11735</name>
</gene>
<evidence type="ECO:0000256" key="9">
    <source>
        <dbReference type="ARBA" id="ARBA00048248"/>
    </source>
</evidence>
<organism evidence="14 15">
    <name type="scientific">Gemmatimonas groenlandica</name>
    <dbReference type="NCBI Taxonomy" id="2732249"/>
    <lineage>
        <taxon>Bacteria</taxon>
        <taxon>Pseudomonadati</taxon>
        <taxon>Gemmatimonadota</taxon>
        <taxon>Gemmatimonadia</taxon>
        <taxon>Gemmatimonadales</taxon>
        <taxon>Gemmatimonadaceae</taxon>
        <taxon>Gemmatimonas</taxon>
    </lineage>
</organism>
<evidence type="ECO:0000256" key="5">
    <source>
        <dbReference type="ARBA" id="ARBA00022840"/>
    </source>
</evidence>
<dbReference type="GO" id="GO:0005524">
    <property type="term" value="F:ATP binding"/>
    <property type="evidence" value="ECO:0007669"/>
    <property type="project" value="UniProtKB-UniRule"/>
</dbReference>
<dbReference type="Gene3D" id="1.10.240.10">
    <property type="entry name" value="Tyrosyl-Transfer RNA Synthetase"/>
    <property type="match status" value="1"/>
</dbReference>
<dbReference type="PROSITE" id="PS50889">
    <property type="entry name" value="S4"/>
    <property type="match status" value="1"/>
</dbReference>
<comment type="similarity">
    <text evidence="10 11">Belongs to the class-I aminoacyl-tRNA synthetase family. TyrS type 1 subfamily.</text>
</comment>
<dbReference type="RefSeq" id="WP_171225562.1">
    <property type="nucleotide sequence ID" value="NZ_CP053085.1"/>
</dbReference>
<keyword evidence="3 11" id="KW-0436">Ligase</keyword>
<dbReference type="Pfam" id="PF22421">
    <property type="entry name" value="SYY_C-terminal"/>
    <property type="match status" value="1"/>
</dbReference>